<sequence>MSLSEFEKALELAPENSKWSTIALPSVAKAAFDAGENQKAQFYAEELVSRGCQQFEFRANKNNVMRGYFIHQGNLLLGRLALGRGDIEEAKRHLMLAITPPDCNPLILIPPSGPNASLAKALLQIGERDCVIQYFQQCAQLWLTGRDVLARWISDIQNKKMPNFGGNLFY</sequence>
<dbReference type="SUPFAM" id="SSF48452">
    <property type="entry name" value="TPR-like"/>
    <property type="match status" value="1"/>
</dbReference>
<dbReference type="AlphaFoldDB" id="A0AAU7CQG2"/>
<dbReference type="EMBL" id="CP155447">
    <property type="protein sequence ID" value="XBH06856.1"/>
    <property type="molecule type" value="Genomic_DNA"/>
</dbReference>
<dbReference type="RefSeq" id="WP_406699704.1">
    <property type="nucleotide sequence ID" value="NZ_CP155447.1"/>
</dbReference>
<dbReference type="Gene3D" id="1.25.40.10">
    <property type="entry name" value="Tetratricopeptide repeat domain"/>
    <property type="match status" value="1"/>
</dbReference>
<proteinExistence type="predicted"/>
<accession>A0AAU7CQG2</accession>
<protein>
    <recommendedName>
        <fullName evidence="2">Tetratricopeptide repeat protein</fullName>
    </recommendedName>
</protein>
<name>A0AAU7CQG2_9BACT</name>
<evidence type="ECO:0000313" key="1">
    <source>
        <dbReference type="EMBL" id="XBH06856.1"/>
    </source>
</evidence>
<evidence type="ECO:0008006" key="2">
    <source>
        <dbReference type="Google" id="ProtNLM"/>
    </source>
</evidence>
<gene>
    <name evidence="1" type="ORF">V5E97_12675</name>
</gene>
<reference evidence="1" key="1">
    <citation type="submission" date="2024-05" db="EMBL/GenBank/DDBJ databases">
        <title>Planctomycetes of the genus Singulisphaera possess chitinolytic capabilities.</title>
        <authorList>
            <person name="Ivanova A."/>
        </authorList>
    </citation>
    <scope>NUCLEOTIDE SEQUENCE</scope>
    <source>
        <strain evidence="1">Ch08T</strain>
    </source>
</reference>
<organism evidence="1">
    <name type="scientific">Singulisphaera sp. Ch08</name>
    <dbReference type="NCBI Taxonomy" id="3120278"/>
    <lineage>
        <taxon>Bacteria</taxon>
        <taxon>Pseudomonadati</taxon>
        <taxon>Planctomycetota</taxon>
        <taxon>Planctomycetia</taxon>
        <taxon>Isosphaerales</taxon>
        <taxon>Isosphaeraceae</taxon>
        <taxon>Singulisphaera</taxon>
    </lineage>
</organism>
<dbReference type="InterPro" id="IPR011990">
    <property type="entry name" value="TPR-like_helical_dom_sf"/>
</dbReference>